<dbReference type="AlphaFoldDB" id="A0A5C4JNJ7"/>
<dbReference type="FunFam" id="2.60.40.10:FF:000495">
    <property type="entry name" value="Periplasmic beta-glucosidase"/>
    <property type="match status" value="1"/>
</dbReference>
<dbReference type="Proteomes" id="UP000307874">
    <property type="component" value="Unassembled WGS sequence"/>
</dbReference>
<dbReference type="InterPro" id="IPR036962">
    <property type="entry name" value="Glyco_hydro_3_N_sf"/>
</dbReference>
<proteinExistence type="inferred from homology"/>
<dbReference type="InterPro" id="IPR026891">
    <property type="entry name" value="Fn3-like"/>
</dbReference>
<dbReference type="Pfam" id="PF14310">
    <property type="entry name" value="Fn3-like"/>
    <property type="match status" value="1"/>
</dbReference>
<dbReference type="PANTHER" id="PTHR42715">
    <property type="entry name" value="BETA-GLUCOSIDASE"/>
    <property type="match status" value="1"/>
</dbReference>
<dbReference type="GO" id="GO:0005975">
    <property type="term" value="P:carbohydrate metabolic process"/>
    <property type="evidence" value="ECO:0007669"/>
    <property type="project" value="InterPro"/>
</dbReference>
<comment type="caution">
    <text evidence="7">The sequence shown here is derived from an EMBL/GenBank/DDBJ whole genome shotgun (WGS) entry which is preliminary data.</text>
</comment>
<evidence type="ECO:0000256" key="1">
    <source>
        <dbReference type="ARBA" id="ARBA00005336"/>
    </source>
</evidence>
<keyword evidence="2" id="KW-0378">Hydrolase</keyword>
<keyword evidence="8" id="KW-1185">Reference proteome</keyword>
<gene>
    <name evidence="7" type="ORF">FF124_15305</name>
</gene>
<evidence type="ECO:0000256" key="3">
    <source>
        <dbReference type="ARBA" id="ARBA00031448"/>
    </source>
</evidence>
<dbReference type="Pfam" id="PF01915">
    <property type="entry name" value="Glyco_hydro_3_C"/>
    <property type="match status" value="1"/>
</dbReference>
<organism evidence="7 8">
    <name type="scientific">Martelella lutilitoris</name>
    <dbReference type="NCBI Taxonomy" id="2583532"/>
    <lineage>
        <taxon>Bacteria</taxon>
        <taxon>Pseudomonadati</taxon>
        <taxon>Pseudomonadota</taxon>
        <taxon>Alphaproteobacteria</taxon>
        <taxon>Hyphomicrobiales</taxon>
        <taxon>Aurantimonadaceae</taxon>
        <taxon>Martelella</taxon>
    </lineage>
</organism>
<reference evidence="7 8" key="2">
    <citation type="submission" date="2019-06" db="EMBL/GenBank/DDBJ databases">
        <title>Martelella lutilitoris sp. nov., isolated from a tidal mudflat.</title>
        <authorList>
            <person name="Kim Y.-J."/>
        </authorList>
    </citation>
    <scope>NUCLEOTIDE SEQUENCE [LARGE SCALE GENOMIC DNA]</scope>
    <source>
        <strain evidence="7 8">GH2-6</strain>
    </source>
</reference>
<evidence type="ECO:0000313" key="7">
    <source>
        <dbReference type="EMBL" id="TNB46918.1"/>
    </source>
</evidence>
<dbReference type="PRINTS" id="PR00133">
    <property type="entry name" value="GLHYDRLASE3"/>
</dbReference>
<protein>
    <recommendedName>
        <fullName evidence="5">Beta-D-glucoside glucohydrolase</fullName>
    </recommendedName>
    <alternativeName>
        <fullName evidence="3">Cellobiase</fullName>
    </alternativeName>
    <alternativeName>
        <fullName evidence="4">Gentiobiase</fullName>
    </alternativeName>
</protein>
<evidence type="ECO:0000256" key="4">
    <source>
        <dbReference type="ARBA" id="ARBA00032194"/>
    </source>
</evidence>
<comment type="similarity">
    <text evidence="1">Belongs to the glycosyl hydrolase 3 family.</text>
</comment>
<dbReference type="OrthoDB" id="9781691at2"/>
<dbReference type="Gene3D" id="3.40.50.1700">
    <property type="entry name" value="Glycoside hydrolase family 3 C-terminal domain"/>
    <property type="match status" value="1"/>
</dbReference>
<dbReference type="InterPro" id="IPR002772">
    <property type="entry name" value="Glyco_hydro_3_C"/>
</dbReference>
<feature type="domain" description="Fibronectin type III-like" evidence="6">
    <location>
        <begin position="694"/>
        <end position="763"/>
    </location>
</feature>
<dbReference type="GO" id="GO:0008422">
    <property type="term" value="F:beta-glucosidase activity"/>
    <property type="evidence" value="ECO:0007669"/>
    <property type="project" value="UniProtKB-ARBA"/>
</dbReference>
<dbReference type="InterPro" id="IPR017853">
    <property type="entry name" value="GH"/>
</dbReference>
<dbReference type="InterPro" id="IPR013783">
    <property type="entry name" value="Ig-like_fold"/>
</dbReference>
<accession>A0A5C4JNJ7</accession>
<dbReference type="InterPro" id="IPR050288">
    <property type="entry name" value="Cellulose_deg_GH3"/>
</dbReference>
<dbReference type="InterPro" id="IPR036881">
    <property type="entry name" value="Glyco_hydro_3_C_sf"/>
</dbReference>
<evidence type="ECO:0000256" key="5">
    <source>
        <dbReference type="ARBA" id="ARBA00032594"/>
    </source>
</evidence>
<name>A0A5C4JNJ7_9HYPH</name>
<evidence type="ECO:0000256" key="2">
    <source>
        <dbReference type="ARBA" id="ARBA00022801"/>
    </source>
</evidence>
<dbReference type="Gene3D" id="3.20.20.300">
    <property type="entry name" value="Glycoside hydrolase, family 3, N-terminal domain"/>
    <property type="match status" value="1"/>
</dbReference>
<sequence>MSNEQKNPVYKDASQPIEARVSDLLGRMTIEEKIGQLHAVWLFLEEDGNHRTRSDQFTGSTDPETLKAMLSSGLGQVTRPLGTRSIDAAEGVRALNALQKFMVEETRLGIPVMSHEECLSGLMIKGATLFPSSLSFGATFNPELIEKVGAAIGQESRAIGCHQGLAPVLDVARDARWGRTEESIGEDPYLTGVIAAAYVKGLQGEDRGVLATLKHYAGHSASEGGRNHAPVHMGWRELNDMFMLPFEMAVKLANAGSVMPAYHDIDGEPVHASHHLMTKVLRDDWGFDGLIVADYVGVSLLYQHHGIAENRAEAAALSFNAGLDIELPGDDCAKDMKEALERGLITEAKIDEIVGRILKEKFRLGLFEKPYADDSKIALQRKDYVDVARQTAEESVTILDNNGILPLAPGKKVAVIGPTADDPLALLGDYAFPVHLIHNEAQEEVESVVTPLAGLRAKLGAENVIYARGCNILDERKAGAPVFPGDVDDSTSLEQASSLSTRLDMIPSAVEAANNADVAIVCVGDLSGIFQTGTVGEGSDADTLELPGVQQKLLDAVIETGKPVIVVISSGRPYNLGGAEDRIAAQVMTFFSGQEGGTALASVLTGAVEPSGRLTLSIPHNVGAAPYFYNHSFKSSGTPIARHFGSRYPFGHGLAYTTFDYSDVALESEAVDIEKGTVRLSFTVKNTGDRDGIAVPQLYVRDEIATLVRPVKELKAFGKVALRPGTSARVTFEVPTDMLNFTGYEGYRVVEPGFFTLMVGASSGDIKLKARVEVTGERRKLPADWRMLSSFAAEKA</sequence>
<dbReference type="SMART" id="SM01217">
    <property type="entry name" value="Fn3_like"/>
    <property type="match status" value="1"/>
</dbReference>
<evidence type="ECO:0000259" key="6">
    <source>
        <dbReference type="SMART" id="SM01217"/>
    </source>
</evidence>
<evidence type="ECO:0000313" key="8">
    <source>
        <dbReference type="Proteomes" id="UP000307874"/>
    </source>
</evidence>
<dbReference type="EMBL" id="VCLB01000008">
    <property type="protein sequence ID" value="TNB46918.1"/>
    <property type="molecule type" value="Genomic_DNA"/>
</dbReference>
<dbReference type="Pfam" id="PF00933">
    <property type="entry name" value="Glyco_hydro_3"/>
    <property type="match status" value="1"/>
</dbReference>
<dbReference type="SUPFAM" id="SSF52279">
    <property type="entry name" value="Beta-D-glucan exohydrolase, C-terminal domain"/>
    <property type="match status" value="1"/>
</dbReference>
<reference evidence="7 8" key="1">
    <citation type="submission" date="2019-05" db="EMBL/GenBank/DDBJ databases">
        <authorList>
            <person name="Lee S.D."/>
        </authorList>
    </citation>
    <scope>NUCLEOTIDE SEQUENCE [LARGE SCALE GENOMIC DNA]</scope>
    <source>
        <strain evidence="7 8">GH2-6</strain>
    </source>
</reference>
<dbReference type="Gene3D" id="2.60.40.10">
    <property type="entry name" value="Immunoglobulins"/>
    <property type="match status" value="1"/>
</dbReference>
<dbReference type="InterPro" id="IPR001764">
    <property type="entry name" value="Glyco_hydro_3_N"/>
</dbReference>
<dbReference type="SUPFAM" id="SSF51445">
    <property type="entry name" value="(Trans)glycosidases"/>
    <property type="match status" value="1"/>
</dbReference>
<dbReference type="RefSeq" id="WP_138749356.1">
    <property type="nucleotide sequence ID" value="NZ_VCLB01000008.1"/>
</dbReference>
<dbReference type="PANTHER" id="PTHR42715:SF10">
    <property type="entry name" value="BETA-GLUCOSIDASE"/>
    <property type="match status" value="1"/>
</dbReference>